<reference evidence="1 2" key="1">
    <citation type="submission" date="2019-02" db="EMBL/GenBank/DDBJ databases">
        <title>Deep-cultivation of Planctomycetes and their phenomic and genomic characterization uncovers novel biology.</title>
        <authorList>
            <person name="Wiegand S."/>
            <person name="Jogler M."/>
            <person name="Boedeker C."/>
            <person name="Pinto D."/>
            <person name="Vollmers J."/>
            <person name="Rivas-Marin E."/>
            <person name="Kohn T."/>
            <person name="Peeters S.H."/>
            <person name="Heuer A."/>
            <person name="Rast P."/>
            <person name="Oberbeckmann S."/>
            <person name="Bunk B."/>
            <person name="Jeske O."/>
            <person name="Meyerdierks A."/>
            <person name="Storesund J.E."/>
            <person name="Kallscheuer N."/>
            <person name="Luecker S."/>
            <person name="Lage O.M."/>
            <person name="Pohl T."/>
            <person name="Merkel B.J."/>
            <person name="Hornburger P."/>
            <person name="Mueller R.-W."/>
            <person name="Bruemmer F."/>
            <person name="Labrenz M."/>
            <person name="Spormann A.M."/>
            <person name="Op Den Camp H."/>
            <person name="Overmann J."/>
            <person name="Amann R."/>
            <person name="Jetten M.S.M."/>
            <person name="Mascher T."/>
            <person name="Medema M.H."/>
            <person name="Devos D.P."/>
            <person name="Kaster A.-K."/>
            <person name="Ovreas L."/>
            <person name="Rohde M."/>
            <person name="Galperin M.Y."/>
            <person name="Jogler C."/>
        </authorList>
    </citation>
    <scope>NUCLEOTIDE SEQUENCE [LARGE SCALE GENOMIC DNA]</scope>
    <source>
        <strain evidence="1 2">Pla144</strain>
    </source>
</reference>
<dbReference type="EMBL" id="SJPS01000001">
    <property type="protein sequence ID" value="TWU29817.1"/>
    <property type="molecule type" value="Genomic_DNA"/>
</dbReference>
<dbReference type="OrthoDB" id="219241at2"/>
<keyword evidence="2" id="KW-1185">Reference proteome</keyword>
<accession>A0A5C6D2D0</accession>
<name>A0A5C6D2D0_9BACT</name>
<sequence>MGKFVQIDGQDFYQIENYDMMPPFLMSIVSVGDLWMYVSSAGGLTAGRVSAENSLFPYQTVDLLHDCQSYTGPVTLIRHREGDRHSFWQPFDKSLTDSSGAGRKLSKHVVGDQLIFQESNERLGLTFRSSWRTSTQFGFVRTAILENNGTDEIEIELVDGLQNLSPSGVPLSTYQRASCLVDAYKHNEFEEATGLGIYSLTSQILDRAEAAEVLRATTVWCRGLPEFKVFLSQKGLHSFMAGGKPAPESLCTGQRGNYFTFSSIKLAPGESRRWYQVADVGRDHQKVAEIRRLLLDELHLEEALERAIEQDHQNLLRNIASADGLQATGSQLASAHHVANVLFNNMRGGVFAANYSIESHDFLEFVTSRNRRTRDAVQSFFRALPEKIESTELLKLARKEQNTDLVRLTLEYLPLTFGRRHGDPSRPWNMFEICVQNEDGSCIYNYQGNWRDIFQNWEALARSFPAFLPNMIAKFVNASTIDGYNPYRISRDGIDWEAPDPEDPWSNIGYWGDHQIIYLTRLLEALEQVYPGQVGRLLEEQIFCYANVPYRIRSYEDIVANSCDTIDYDRYTAQEIERRVEKVGADGKLVLDSQGEVYYVNLIEKLLVPVLAKLSNFAVDGGIWLNTQRPEWNDANNALVGNGLSMVTVCYLRRHLNLLIELIREIGDRRLSISIELEQWFRSIRNLLQENRSLLHESTVTEETRGRILREAGQAFSDYRLKVYDEGFSGKHTIGSTELVEFFRLAIEYLDHSIRANRRADCLYHAYNLLELRAGDEAVGVSHLYEMLEGQVSALSSGVLDAAQAVELIDAMFESKLFRQDQSSFMLYPYRNLGGFLLRNSITEQRVNSVPLLQELASAGEDSIIVRDVFNEYHFSAAIQREADLTNCLDKLAQDPRWANSVSRDRKEVMAVFEEVFSHKTYTGRSGTMYGYEGLGCIYWHMVSKLLLAVQENVFTAVDRQASKIVIDALADAYYLVRAGLSSDKTPSQYGAFPTDPYSHTPMHSGAQQPGMTGQVKEEVLTRQGELGIRLLDGRLHFEPALLRRREFAEEAKEFHYFDLAGNAQKLEVAPRTLAFTVCQVPVVYALTDAAYSMEVHLSDGTKVSSQQEYLNAELSSKLFQRTGEITQIDVQVPKQLVLRA</sequence>
<comment type="caution">
    <text evidence="1">The sequence shown here is derived from an EMBL/GenBank/DDBJ whole genome shotgun (WGS) entry which is preliminary data.</text>
</comment>
<gene>
    <name evidence="1" type="ORF">Pla144_05960</name>
</gene>
<dbReference type="Proteomes" id="UP000318437">
    <property type="component" value="Unassembled WGS sequence"/>
</dbReference>
<organism evidence="1 2">
    <name type="scientific">Bythopirellula polymerisocia</name>
    <dbReference type="NCBI Taxonomy" id="2528003"/>
    <lineage>
        <taxon>Bacteria</taxon>
        <taxon>Pseudomonadati</taxon>
        <taxon>Planctomycetota</taxon>
        <taxon>Planctomycetia</taxon>
        <taxon>Pirellulales</taxon>
        <taxon>Lacipirellulaceae</taxon>
        <taxon>Bythopirellula</taxon>
    </lineage>
</organism>
<protein>
    <recommendedName>
        <fullName evidence="3">Glycosyl hydrolase 36 catalytic domain-containing protein</fullName>
    </recommendedName>
</protein>
<evidence type="ECO:0008006" key="3">
    <source>
        <dbReference type="Google" id="ProtNLM"/>
    </source>
</evidence>
<evidence type="ECO:0000313" key="2">
    <source>
        <dbReference type="Proteomes" id="UP000318437"/>
    </source>
</evidence>
<evidence type="ECO:0000313" key="1">
    <source>
        <dbReference type="EMBL" id="TWU29817.1"/>
    </source>
</evidence>
<proteinExistence type="predicted"/>
<dbReference type="AlphaFoldDB" id="A0A5C6D2D0"/>